<keyword evidence="2" id="KW-1185">Reference proteome</keyword>
<proteinExistence type="predicted"/>
<dbReference type="Gene3D" id="1.25.10.10">
    <property type="entry name" value="Leucine-rich Repeat Variant"/>
    <property type="match status" value="1"/>
</dbReference>
<organism evidence="1 2">
    <name type="scientific">Chitinimonas lacunae</name>
    <dbReference type="NCBI Taxonomy" id="1963018"/>
    <lineage>
        <taxon>Bacteria</taxon>
        <taxon>Pseudomonadati</taxon>
        <taxon>Pseudomonadota</taxon>
        <taxon>Betaproteobacteria</taxon>
        <taxon>Neisseriales</taxon>
        <taxon>Chitinibacteraceae</taxon>
        <taxon>Chitinimonas</taxon>
    </lineage>
</organism>
<dbReference type="InterPro" id="IPR011989">
    <property type="entry name" value="ARM-like"/>
</dbReference>
<accession>A0ABV8MJS4</accession>
<dbReference type="InterPro" id="IPR016024">
    <property type="entry name" value="ARM-type_fold"/>
</dbReference>
<comment type="caution">
    <text evidence="1">The sequence shown here is derived from an EMBL/GenBank/DDBJ whole genome shotgun (WGS) entry which is preliminary data.</text>
</comment>
<sequence>MGLARFAAVSSGAPIEQSRSELLRALNDHDAATRRHAARDLRRHPDSTHAIGLRLRCEEEAAVREALFNSLVAIGNAAAVEELIPLLGEEDDANLRNGAIDALKQLPLAIAPHMQRLLSDPDPDRRIFAVNICESLRLREVESWLLVVIEHDQHVNVCATAVDLLGELGGEAAVVPLRRVARRFSGDPFMKFAVDTALRRIGATLDRSQS</sequence>
<dbReference type="Pfam" id="PF13646">
    <property type="entry name" value="HEAT_2"/>
    <property type="match status" value="2"/>
</dbReference>
<evidence type="ECO:0000313" key="2">
    <source>
        <dbReference type="Proteomes" id="UP001595791"/>
    </source>
</evidence>
<dbReference type="SUPFAM" id="SSF48371">
    <property type="entry name" value="ARM repeat"/>
    <property type="match status" value="1"/>
</dbReference>
<protein>
    <submittedName>
        <fullName evidence="1">HEAT repeat domain-containing protein</fullName>
    </submittedName>
</protein>
<gene>
    <name evidence="1" type="ORF">ACFOW7_00820</name>
</gene>
<dbReference type="EMBL" id="JBHSBU010000001">
    <property type="protein sequence ID" value="MFC4157887.1"/>
    <property type="molecule type" value="Genomic_DNA"/>
</dbReference>
<evidence type="ECO:0000313" key="1">
    <source>
        <dbReference type="EMBL" id="MFC4157887.1"/>
    </source>
</evidence>
<name>A0ABV8MJS4_9NEIS</name>
<reference evidence="2" key="1">
    <citation type="journal article" date="2019" name="Int. J. Syst. Evol. Microbiol.">
        <title>The Global Catalogue of Microorganisms (GCM) 10K type strain sequencing project: providing services to taxonomists for standard genome sequencing and annotation.</title>
        <authorList>
            <consortium name="The Broad Institute Genomics Platform"/>
            <consortium name="The Broad Institute Genome Sequencing Center for Infectious Disease"/>
            <person name="Wu L."/>
            <person name="Ma J."/>
        </authorList>
    </citation>
    <scope>NUCLEOTIDE SEQUENCE [LARGE SCALE GENOMIC DNA]</scope>
    <source>
        <strain evidence="2">LMG 29894</strain>
    </source>
</reference>
<dbReference type="RefSeq" id="WP_378160003.1">
    <property type="nucleotide sequence ID" value="NZ_JBHSBU010000001.1"/>
</dbReference>
<dbReference type="Proteomes" id="UP001595791">
    <property type="component" value="Unassembled WGS sequence"/>
</dbReference>